<evidence type="ECO:0000313" key="2">
    <source>
        <dbReference type="EMBL" id="EAR07438.1"/>
    </source>
</evidence>
<reference evidence="2 3" key="1">
    <citation type="submission" date="2006-02" db="EMBL/GenBank/DDBJ databases">
        <authorList>
            <person name="Pinhassi J."/>
            <person name="Pedros-Alio C."/>
            <person name="Ferriera S."/>
            <person name="Johnson J."/>
            <person name="Kravitz S."/>
            <person name="Halpern A."/>
            <person name="Remington K."/>
            <person name="Beeson K."/>
            <person name="Tran B."/>
            <person name="Rogers Y.-H."/>
            <person name="Friedman R."/>
            <person name="Venter J.C."/>
        </authorList>
    </citation>
    <scope>NUCLEOTIDE SEQUENCE [LARGE SCALE GENOMIC DNA]</scope>
    <source>
        <strain evidence="2 3">MED297</strain>
    </source>
</reference>
<gene>
    <name evidence="2" type="ORF">MED297_19102</name>
</gene>
<proteinExistence type="predicted"/>
<dbReference type="EMBL" id="AAOE01000043">
    <property type="protein sequence ID" value="EAR07438.1"/>
    <property type="molecule type" value="Genomic_DNA"/>
</dbReference>
<keyword evidence="1" id="KW-0472">Membrane</keyword>
<dbReference type="Proteomes" id="UP000005953">
    <property type="component" value="Unassembled WGS sequence"/>
</dbReference>
<feature type="transmembrane region" description="Helical" evidence="1">
    <location>
        <begin position="37"/>
        <end position="55"/>
    </location>
</feature>
<keyword evidence="3" id="KW-1185">Reference proteome</keyword>
<dbReference type="HOGENOM" id="CLU_2247880_0_0_6"/>
<dbReference type="AlphaFoldDB" id="A4BKD3"/>
<protein>
    <submittedName>
        <fullName evidence="2">Uncharacterized protein</fullName>
    </submittedName>
</protein>
<dbReference type="STRING" id="314283.MED297_19102"/>
<organism evidence="2 3">
    <name type="scientific">Reinekea blandensis MED297</name>
    <dbReference type="NCBI Taxonomy" id="314283"/>
    <lineage>
        <taxon>Bacteria</taxon>
        <taxon>Pseudomonadati</taxon>
        <taxon>Pseudomonadota</taxon>
        <taxon>Gammaproteobacteria</taxon>
        <taxon>Oceanospirillales</taxon>
        <taxon>Saccharospirillaceae</taxon>
        <taxon>Reinekea</taxon>
    </lineage>
</organism>
<evidence type="ECO:0000313" key="3">
    <source>
        <dbReference type="Proteomes" id="UP000005953"/>
    </source>
</evidence>
<dbReference type="RefSeq" id="WP_008044405.1">
    <property type="nucleotide sequence ID" value="NZ_CH724151.1"/>
</dbReference>
<feature type="transmembrane region" description="Helical" evidence="1">
    <location>
        <begin position="84"/>
        <end position="103"/>
    </location>
</feature>
<evidence type="ECO:0000256" key="1">
    <source>
        <dbReference type="SAM" id="Phobius"/>
    </source>
</evidence>
<name>A4BKD3_9GAMM</name>
<accession>A4BKD3</accession>
<dbReference type="OrthoDB" id="9894314at2"/>
<comment type="caution">
    <text evidence="2">The sequence shown here is derived from an EMBL/GenBank/DDBJ whole genome shotgun (WGS) entry which is preliminary data.</text>
</comment>
<keyword evidence="1" id="KW-0812">Transmembrane</keyword>
<sequence length="104" mass="11762">MQRLIVFTVLSNLLALMVVFLLRVLVASIAAMKPIDLMFLTGVAFWLVSSVIRLSTKRLKKEWNRNEMELTDPQLVISTESLSARFLIAGAFPLLGAVIWGFFY</sequence>
<keyword evidence="1" id="KW-1133">Transmembrane helix</keyword>